<evidence type="ECO:0000259" key="2">
    <source>
        <dbReference type="PROSITE" id="PS50013"/>
    </source>
</evidence>
<feature type="region of interest" description="Disordered" evidence="1">
    <location>
        <begin position="1"/>
        <end position="30"/>
    </location>
</feature>
<dbReference type="Gene3D" id="2.40.50.40">
    <property type="match status" value="1"/>
</dbReference>
<sequence>MSSSRKTKRNKRRTEADFESERQTTPPVFNSEGKELFEVEFVYAARLGEGDCWEYRPKWLNYSVVESCDSWYPEENFWYAQDTVEEFWDKLGLGDPSSRATVNHLVGDLFVLEPEDLEDEDHALKVSEVTKWSEGISPQTMYERFKPLKIRIPALNKPEDSDGYETGSATEDESDDGECVELPNETGPRPSRRGRKAKPKSKANPDMFPESTQPHLTVPSSTLPTKFRLYQQKGYDLGKPGDPDQTYKAFSANPRPRKGIFRDYSRPCEMDQSLQQLNETTSASPFAEEEDPMNIDTESLNPTLEHASGHSDSEESIDQPAHEAHVDTNMTTIEDDKVFDEFLVYPTDDAMDHGEEPEESNAEASDLGEMELMYPSDGEELDGKGDSEPMTWDVINHEELVKLGG</sequence>
<dbReference type="PROSITE" id="PS50013">
    <property type="entry name" value="CHROMO_2"/>
    <property type="match status" value="1"/>
</dbReference>
<gene>
    <name evidence="3" type="ORF">V5O48_012045</name>
</gene>
<feature type="compositionally biased region" description="Basic and acidic residues" evidence="1">
    <location>
        <begin position="13"/>
        <end position="22"/>
    </location>
</feature>
<evidence type="ECO:0000313" key="4">
    <source>
        <dbReference type="Proteomes" id="UP001465976"/>
    </source>
</evidence>
<feature type="compositionally biased region" description="Basic residues" evidence="1">
    <location>
        <begin position="1"/>
        <end position="12"/>
    </location>
</feature>
<comment type="caution">
    <text evidence="3">The sequence shown here is derived from an EMBL/GenBank/DDBJ whole genome shotgun (WGS) entry which is preliminary data.</text>
</comment>
<feature type="compositionally biased region" description="Polar residues" evidence="1">
    <location>
        <begin position="210"/>
        <end position="224"/>
    </location>
</feature>
<dbReference type="Proteomes" id="UP001465976">
    <property type="component" value="Unassembled WGS sequence"/>
</dbReference>
<proteinExistence type="predicted"/>
<keyword evidence="4" id="KW-1185">Reference proteome</keyword>
<feature type="region of interest" description="Disordered" evidence="1">
    <location>
        <begin position="279"/>
        <end position="324"/>
    </location>
</feature>
<dbReference type="EMBL" id="JBAHYK010001028">
    <property type="protein sequence ID" value="KAL0569914.1"/>
    <property type="molecule type" value="Genomic_DNA"/>
</dbReference>
<feature type="compositionally biased region" description="Acidic residues" evidence="1">
    <location>
        <begin position="170"/>
        <end position="179"/>
    </location>
</feature>
<feature type="region of interest" description="Disordered" evidence="1">
    <location>
        <begin position="155"/>
        <end position="262"/>
    </location>
</feature>
<dbReference type="SUPFAM" id="SSF54160">
    <property type="entry name" value="Chromo domain-like"/>
    <property type="match status" value="1"/>
</dbReference>
<accession>A0ABR3F3X0</accession>
<feature type="region of interest" description="Disordered" evidence="1">
    <location>
        <begin position="348"/>
        <end position="370"/>
    </location>
</feature>
<feature type="compositionally biased region" description="Basic residues" evidence="1">
    <location>
        <begin position="190"/>
        <end position="201"/>
    </location>
</feature>
<protein>
    <recommendedName>
        <fullName evidence="2">Chromo domain-containing protein</fullName>
    </recommendedName>
</protein>
<reference evidence="3 4" key="1">
    <citation type="submission" date="2024-02" db="EMBL/GenBank/DDBJ databases">
        <title>A draft genome for the cacao thread blight pathogen Marasmius crinis-equi.</title>
        <authorList>
            <person name="Cohen S.P."/>
            <person name="Baruah I.K."/>
            <person name="Amoako-Attah I."/>
            <person name="Bukari Y."/>
            <person name="Meinhardt L.W."/>
            <person name="Bailey B.A."/>
        </authorList>
    </citation>
    <scope>NUCLEOTIDE SEQUENCE [LARGE SCALE GENOMIC DNA]</scope>
    <source>
        <strain evidence="3 4">GH-76</strain>
    </source>
</reference>
<organism evidence="3 4">
    <name type="scientific">Marasmius crinis-equi</name>
    <dbReference type="NCBI Taxonomy" id="585013"/>
    <lineage>
        <taxon>Eukaryota</taxon>
        <taxon>Fungi</taxon>
        <taxon>Dikarya</taxon>
        <taxon>Basidiomycota</taxon>
        <taxon>Agaricomycotina</taxon>
        <taxon>Agaricomycetes</taxon>
        <taxon>Agaricomycetidae</taxon>
        <taxon>Agaricales</taxon>
        <taxon>Marasmiineae</taxon>
        <taxon>Marasmiaceae</taxon>
        <taxon>Marasmius</taxon>
    </lineage>
</organism>
<evidence type="ECO:0000256" key="1">
    <source>
        <dbReference type="SAM" id="MobiDB-lite"/>
    </source>
</evidence>
<dbReference type="InterPro" id="IPR000953">
    <property type="entry name" value="Chromo/chromo_shadow_dom"/>
</dbReference>
<feature type="domain" description="Chromo" evidence="2">
    <location>
        <begin position="37"/>
        <end position="99"/>
    </location>
</feature>
<dbReference type="InterPro" id="IPR016197">
    <property type="entry name" value="Chromo-like_dom_sf"/>
</dbReference>
<feature type="compositionally biased region" description="Acidic residues" evidence="1">
    <location>
        <begin position="355"/>
        <end position="369"/>
    </location>
</feature>
<evidence type="ECO:0000313" key="3">
    <source>
        <dbReference type="EMBL" id="KAL0569914.1"/>
    </source>
</evidence>
<name>A0ABR3F3X0_9AGAR</name>